<keyword evidence="2" id="KW-1185">Reference proteome</keyword>
<proteinExistence type="predicted"/>
<dbReference type="AlphaFoldDB" id="A0A9Q1JLK9"/>
<dbReference type="OrthoDB" id="1939300at2759"/>
<accession>A0A9Q1JLK9</accession>
<gene>
    <name evidence="1" type="ORF">Cgig2_033140</name>
</gene>
<evidence type="ECO:0000313" key="2">
    <source>
        <dbReference type="Proteomes" id="UP001153076"/>
    </source>
</evidence>
<reference evidence="1" key="1">
    <citation type="submission" date="2022-04" db="EMBL/GenBank/DDBJ databases">
        <title>Carnegiea gigantea Genome sequencing and assembly v2.</title>
        <authorList>
            <person name="Copetti D."/>
            <person name="Sanderson M.J."/>
            <person name="Burquez A."/>
            <person name="Wojciechowski M.F."/>
        </authorList>
    </citation>
    <scope>NUCLEOTIDE SEQUENCE</scope>
    <source>
        <strain evidence="1">SGP5-SGP5p</strain>
        <tissue evidence="1">Aerial part</tissue>
    </source>
</reference>
<comment type="caution">
    <text evidence="1">The sequence shown here is derived from an EMBL/GenBank/DDBJ whole genome shotgun (WGS) entry which is preliminary data.</text>
</comment>
<name>A0A9Q1JLK9_9CARY</name>
<dbReference type="InterPro" id="IPR040256">
    <property type="entry name" value="At4g02000-like"/>
</dbReference>
<dbReference type="PANTHER" id="PTHR31286">
    <property type="entry name" value="GLYCINE-RICH CELL WALL STRUCTURAL PROTEIN 1.8-LIKE"/>
    <property type="match status" value="1"/>
</dbReference>
<protein>
    <submittedName>
        <fullName evidence="1">Uncharacterized protein</fullName>
    </submittedName>
</protein>
<organism evidence="1 2">
    <name type="scientific">Carnegiea gigantea</name>
    <dbReference type="NCBI Taxonomy" id="171969"/>
    <lineage>
        <taxon>Eukaryota</taxon>
        <taxon>Viridiplantae</taxon>
        <taxon>Streptophyta</taxon>
        <taxon>Embryophyta</taxon>
        <taxon>Tracheophyta</taxon>
        <taxon>Spermatophyta</taxon>
        <taxon>Magnoliopsida</taxon>
        <taxon>eudicotyledons</taxon>
        <taxon>Gunneridae</taxon>
        <taxon>Pentapetalae</taxon>
        <taxon>Caryophyllales</taxon>
        <taxon>Cactineae</taxon>
        <taxon>Cactaceae</taxon>
        <taxon>Cactoideae</taxon>
        <taxon>Echinocereeae</taxon>
        <taxon>Carnegiea</taxon>
    </lineage>
</organism>
<dbReference type="Proteomes" id="UP001153076">
    <property type="component" value="Unassembled WGS sequence"/>
</dbReference>
<sequence>MNISKRLWYVVLLMQIHHIRDQVLRRKLFFFDKKPILIKAWNKDLVIDRDVMFLGLDIKYWGASSLSKIGSLIGNPIMMDKQTKEMKLLDYARIIIEYRKKKWVKRIWVSKQLEPTIIKHGLYWEIAMQFYMLRIKLVAIKVTLHEIVNFKACLEACVLKEMKYTGSAYTWSNR</sequence>
<dbReference type="PANTHER" id="PTHR31286:SF165">
    <property type="entry name" value="DUF4283 DOMAIN-CONTAINING PROTEIN"/>
    <property type="match status" value="1"/>
</dbReference>
<evidence type="ECO:0000313" key="1">
    <source>
        <dbReference type="EMBL" id="KAJ8422945.1"/>
    </source>
</evidence>
<dbReference type="EMBL" id="JAKOGI010002103">
    <property type="protein sequence ID" value="KAJ8422945.1"/>
    <property type="molecule type" value="Genomic_DNA"/>
</dbReference>